<dbReference type="InterPro" id="IPR000044">
    <property type="entry name" value="Uncharacterised_lipoprot_MG045"/>
</dbReference>
<dbReference type="EMBL" id="JAJHZP010000014">
    <property type="protein sequence ID" value="MDC4183523.1"/>
    <property type="molecule type" value="Genomic_DNA"/>
</dbReference>
<evidence type="ECO:0000256" key="3">
    <source>
        <dbReference type="SAM" id="SignalP"/>
    </source>
</evidence>
<protein>
    <submittedName>
        <fullName evidence="5">Spermidine/putrescine ABC transporter substrate-binding protein</fullName>
    </submittedName>
</protein>
<evidence type="ECO:0000313" key="6">
    <source>
        <dbReference type="Proteomes" id="UP001216384"/>
    </source>
</evidence>
<keyword evidence="7" id="KW-1185">Reference proteome</keyword>
<accession>A0AAW6HSB3</accession>
<dbReference type="RefSeq" id="WP_255034364.1">
    <property type="nucleotide sequence ID" value="NZ_CP101414.1"/>
</dbReference>
<dbReference type="PRINTS" id="PR00905">
    <property type="entry name" value="MG045FAMILY"/>
</dbReference>
<dbReference type="Gene3D" id="3.40.190.10">
    <property type="entry name" value="Periplasmic binding protein-like II"/>
    <property type="match status" value="1"/>
</dbReference>
<reference evidence="5 7" key="1">
    <citation type="submission" date="2021-11" db="EMBL/GenBank/DDBJ databases">
        <title>Description of Mycoplasma bradburyaesp. nov.from sea birds: a tribute to a great mycoplasmologist.</title>
        <authorList>
            <person name="Ramirez A.S."/>
            <person name="Poveda C."/>
            <person name="Suarez-Perez A."/>
            <person name="Rosales R.S."/>
            <person name="Dijkman R."/>
            <person name="Feberwee A."/>
            <person name="Spergser J."/>
            <person name="Szostak M.P."/>
            <person name="Ressel L."/>
            <person name="Calabuig P."/>
            <person name="Catania S."/>
            <person name="Gobbo F."/>
            <person name="Timofte D."/>
            <person name="Poveda J.B."/>
        </authorList>
    </citation>
    <scope>NUCLEOTIDE SEQUENCE</scope>
    <source>
        <strain evidence="4 7">T158</strain>
        <strain evidence="5">T264</strain>
    </source>
</reference>
<feature type="region of interest" description="Disordered" evidence="2">
    <location>
        <begin position="395"/>
        <end position="436"/>
    </location>
</feature>
<evidence type="ECO:0000256" key="2">
    <source>
        <dbReference type="SAM" id="MobiDB-lite"/>
    </source>
</evidence>
<dbReference type="Proteomes" id="UP001216384">
    <property type="component" value="Unassembled WGS sequence"/>
</dbReference>
<organism evidence="5 6">
    <name type="scientific">Mycoplasma bradburyae</name>
    <dbReference type="NCBI Taxonomy" id="2963128"/>
    <lineage>
        <taxon>Bacteria</taxon>
        <taxon>Bacillati</taxon>
        <taxon>Mycoplasmatota</taxon>
        <taxon>Mollicutes</taxon>
        <taxon>Mycoplasmataceae</taxon>
        <taxon>Mycoplasma</taxon>
    </lineage>
</organism>
<feature type="compositionally biased region" description="Low complexity" evidence="2">
    <location>
        <begin position="395"/>
        <end position="421"/>
    </location>
</feature>
<dbReference type="PANTHER" id="PTHR30222">
    <property type="entry name" value="SPERMIDINE/PUTRESCINE-BINDING PERIPLASMIC PROTEIN"/>
    <property type="match status" value="1"/>
</dbReference>
<dbReference type="EMBL" id="JAJHZM010000012">
    <property type="protein sequence ID" value="MDC4182076.1"/>
    <property type="molecule type" value="Genomic_DNA"/>
</dbReference>
<feature type="chain" id="PRO_5043420089" evidence="3">
    <location>
        <begin position="23"/>
        <end position="527"/>
    </location>
</feature>
<keyword evidence="1 3" id="KW-0732">Signal</keyword>
<proteinExistence type="predicted"/>
<feature type="signal peptide" evidence="3">
    <location>
        <begin position="1"/>
        <end position="22"/>
    </location>
</feature>
<feature type="compositionally biased region" description="Acidic residues" evidence="2">
    <location>
        <begin position="427"/>
        <end position="436"/>
    </location>
</feature>
<dbReference type="Pfam" id="PF02030">
    <property type="entry name" value="Lipoprotein_8"/>
    <property type="match status" value="1"/>
</dbReference>
<evidence type="ECO:0000256" key="1">
    <source>
        <dbReference type="ARBA" id="ARBA00022729"/>
    </source>
</evidence>
<dbReference type="GO" id="GO:0016020">
    <property type="term" value="C:membrane"/>
    <property type="evidence" value="ECO:0007669"/>
    <property type="project" value="InterPro"/>
</dbReference>
<comment type="caution">
    <text evidence="5">The sequence shown here is derived from an EMBL/GenBank/DDBJ whole genome shotgun (WGS) entry which is preliminary data.</text>
</comment>
<dbReference type="SUPFAM" id="SSF53850">
    <property type="entry name" value="Periplasmic binding protein-like II"/>
    <property type="match status" value="1"/>
</dbReference>
<gene>
    <name evidence="4" type="ORF">LNO68_02620</name>
    <name evidence="5" type="ORF">LNO71_02565</name>
</gene>
<sequence length="527" mass="59524">MKKKPLKTIFSALTLSAFLVTSCGEGGANSNLLNKQFVYGNFESYMSPNLQKQLLSEYNNLQFNSVPSNENLITNFKNKTFTIGTASTYAVIDLIRQGSLIKLDWTKFNLSYLNDEDQLVKINNANDALDLFTDQVKEILTSYSIKGEKINLLDYSVPYFFQSFVFAYRGPKIASLVDHESSWYDIISTITNEKHRARFNNNKLGIVEDERSLYSVANLIKTAQDNQEITVNPKSNQLSQAEFYNVYKAIADAGLNYHNLSDLNKSTALLNSDSSVIYNNLASRRVNAAIMFNGDAIYSAQGGEYHSDKNDPKKPTSEDFHIITPKYTPLALDLIVINKSNIDQYPSFLDQSYKIIRKVALEGLDQDLDNFQAELKDEADSDNQEAMNDNSTMMTEANESTESMNNNNMGGTESSTNPMESEGSENKEEESDESDDDVVYKYGPLENFNYVQYTSPLKKISDPEKGLVAKEGWLDVDGQDELSENINSAYFIENVADVNRFIESPINDIQKASLINAYARFKSDWWK</sequence>
<dbReference type="PANTHER" id="PTHR30222:SF17">
    <property type="entry name" value="SPERMIDINE_PUTRESCINE-BINDING PERIPLASMIC PROTEIN"/>
    <property type="match status" value="1"/>
</dbReference>
<dbReference type="AlphaFoldDB" id="A0AAW6HSB3"/>
<evidence type="ECO:0000313" key="4">
    <source>
        <dbReference type="EMBL" id="MDC4182076.1"/>
    </source>
</evidence>
<dbReference type="Proteomes" id="UP001220940">
    <property type="component" value="Unassembled WGS sequence"/>
</dbReference>
<evidence type="ECO:0000313" key="5">
    <source>
        <dbReference type="EMBL" id="MDC4183523.1"/>
    </source>
</evidence>
<evidence type="ECO:0000313" key="7">
    <source>
        <dbReference type="Proteomes" id="UP001220940"/>
    </source>
</evidence>
<dbReference type="PROSITE" id="PS51257">
    <property type="entry name" value="PROKAR_LIPOPROTEIN"/>
    <property type="match status" value="1"/>
</dbReference>
<name>A0AAW6HSB3_9MOLU</name>